<feature type="transmembrane region" description="Helical" evidence="1">
    <location>
        <begin position="56"/>
        <end position="76"/>
    </location>
</feature>
<evidence type="ECO:0000313" key="2">
    <source>
        <dbReference type="EMBL" id="KFM79707.1"/>
    </source>
</evidence>
<keyword evidence="1" id="KW-1133">Transmembrane helix</keyword>
<gene>
    <name evidence="2" type="ORF">X975_03194</name>
</gene>
<reference evidence="2 3" key="1">
    <citation type="submission" date="2013-11" db="EMBL/GenBank/DDBJ databases">
        <title>Genome sequencing of Stegodyphus mimosarum.</title>
        <authorList>
            <person name="Bechsgaard J."/>
        </authorList>
    </citation>
    <scope>NUCLEOTIDE SEQUENCE [LARGE SCALE GENOMIC DNA]</scope>
</reference>
<keyword evidence="3" id="KW-1185">Reference proteome</keyword>
<name>A0A087UQR8_STEMI</name>
<sequence>MLILDKVKISIGDITAVKVQYLPVFEEEQFFCATANFGSYWNIFAIFLKTFKMKKLILLATTILVAAHFCMAQQRGAYNYAKKTAGEREGDLTPSAIAGVSIAVVAAVAGFIVTIFFCYYVYKQQKNHGSSSNNSFPTHI</sequence>
<organism evidence="2 3">
    <name type="scientific">Stegodyphus mimosarum</name>
    <name type="common">African social velvet spider</name>
    <dbReference type="NCBI Taxonomy" id="407821"/>
    <lineage>
        <taxon>Eukaryota</taxon>
        <taxon>Metazoa</taxon>
        <taxon>Ecdysozoa</taxon>
        <taxon>Arthropoda</taxon>
        <taxon>Chelicerata</taxon>
        <taxon>Arachnida</taxon>
        <taxon>Araneae</taxon>
        <taxon>Araneomorphae</taxon>
        <taxon>Entelegynae</taxon>
        <taxon>Eresoidea</taxon>
        <taxon>Eresidae</taxon>
        <taxon>Stegodyphus</taxon>
    </lineage>
</organism>
<keyword evidence="1" id="KW-0812">Transmembrane</keyword>
<evidence type="ECO:0000256" key="1">
    <source>
        <dbReference type="SAM" id="Phobius"/>
    </source>
</evidence>
<evidence type="ECO:0000313" key="3">
    <source>
        <dbReference type="Proteomes" id="UP000054359"/>
    </source>
</evidence>
<proteinExistence type="predicted"/>
<feature type="non-terminal residue" evidence="2">
    <location>
        <position position="140"/>
    </location>
</feature>
<keyword evidence="1" id="KW-0472">Membrane</keyword>
<accession>A0A087UQR8</accession>
<feature type="transmembrane region" description="Helical" evidence="1">
    <location>
        <begin position="96"/>
        <end position="122"/>
    </location>
</feature>
<dbReference type="AlphaFoldDB" id="A0A087UQR8"/>
<dbReference type="OrthoDB" id="6424623at2759"/>
<protein>
    <submittedName>
        <fullName evidence="2">Uncharacterized protein</fullName>
    </submittedName>
</protein>
<dbReference type="EMBL" id="KK121084">
    <property type="protein sequence ID" value="KFM79707.1"/>
    <property type="molecule type" value="Genomic_DNA"/>
</dbReference>
<dbReference type="Proteomes" id="UP000054359">
    <property type="component" value="Unassembled WGS sequence"/>
</dbReference>